<dbReference type="AlphaFoldDB" id="A0A370H3D6"/>
<evidence type="ECO:0000313" key="4">
    <source>
        <dbReference type="Proteomes" id="UP000255355"/>
    </source>
</evidence>
<dbReference type="STRING" id="1210089.GCA_001613165_02284"/>
<name>A0A370H3D6_9NOCA</name>
<comment type="caution">
    <text evidence="3">The sequence shown here is derived from an EMBL/GenBank/DDBJ whole genome shotgun (WGS) entry which is preliminary data.</text>
</comment>
<dbReference type="Pfam" id="PF04167">
    <property type="entry name" value="DUF402"/>
    <property type="match status" value="1"/>
</dbReference>
<dbReference type="InterPro" id="IPR007295">
    <property type="entry name" value="DUF402"/>
</dbReference>
<evidence type="ECO:0000256" key="1">
    <source>
        <dbReference type="SAM" id="MobiDB-lite"/>
    </source>
</evidence>
<organism evidence="3 4">
    <name type="scientific">Nocardia mexicana</name>
    <dbReference type="NCBI Taxonomy" id="279262"/>
    <lineage>
        <taxon>Bacteria</taxon>
        <taxon>Bacillati</taxon>
        <taxon>Actinomycetota</taxon>
        <taxon>Actinomycetes</taxon>
        <taxon>Mycobacteriales</taxon>
        <taxon>Nocardiaceae</taxon>
        <taxon>Nocardia</taxon>
    </lineage>
</organism>
<protein>
    <recommendedName>
        <fullName evidence="2">DUF402 domain-containing protein</fullName>
    </recommendedName>
</protein>
<dbReference type="Proteomes" id="UP000255355">
    <property type="component" value="Unassembled WGS sequence"/>
</dbReference>
<dbReference type="InterPro" id="IPR035930">
    <property type="entry name" value="FomD-like_sf"/>
</dbReference>
<evidence type="ECO:0000313" key="3">
    <source>
        <dbReference type="EMBL" id="RDI49682.1"/>
    </source>
</evidence>
<gene>
    <name evidence="3" type="ORF">DFR68_106117</name>
</gene>
<reference evidence="3 4" key="1">
    <citation type="submission" date="2018-07" db="EMBL/GenBank/DDBJ databases">
        <title>Genomic Encyclopedia of Type Strains, Phase IV (KMG-IV): sequencing the most valuable type-strain genomes for metagenomic binning, comparative biology and taxonomic classification.</title>
        <authorList>
            <person name="Goeker M."/>
        </authorList>
    </citation>
    <scope>NUCLEOTIDE SEQUENCE [LARGE SCALE GENOMIC DNA]</scope>
    <source>
        <strain evidence="3 4">DSM 44952</strain>
    </source>
</reference>
<dbReference type="SUPFAM" id="SSF159234">
    <property type="entry name" value="FomD-like"/>
    <property type="match status" value="1"/>
</dbReference>
<proteinExistence type="predicted"/>
<accession>A0A370H3D6</accession>
<dbReference type="RefSeq" id="WP_246011352.1">
    <property type="nucleotide sequence ID" value="NZ_QQAZ01000006.1"/>
</dbReference>
<dbReference type="Gene3D" id="2.40.380.10">
    <property type="entry name" value="FomD-like"/>
    <property type="match status" value="1"/>
</dbReference>
<feature type="region of interest" description="Disordered" evidence="1">
    <location>
        <begin position="1"/>
        <end position="62"/>
    </location>
</feature>
<feature type="domain" description="DUF402" evidence="2">
    <location>
        <begin position="85"/>
        <end position="208"/>
    </location>
</feature>
<evidence type="ECO:0000259" key="2">
    <source>
        <dbReference type="Pfam" id="PF04167"/>
    </source>
</evidence>
<feature type="compositionally biased region" description="Basic and acidic residues" evidence="1">
    <location>
        <begin position="17"/>
        <end position="33"/>
    </location>
</feature>
<keyword evidence="4" id="KW-1185">Reference proteome</keyword>
<dbReference type="EMBL" id="QQAZ01000006">
    <property type="protein sequence ID" value="RDI49682.1"/>
    <property type="molecule type" value="Genomic_DNA"/>
</dbReference>
<sequence>MAVLPALRVTRPAVTDTAERTVRGPRSTREGFTEHNGVAAIQTSNSRPDPHPDADGSTPAHRPHVEYFDLADLTLTDPRGFVHPVERYHAEPWGLYLMRAADAPPNRYTETWLLPKLAIRVGMQHVNAAHDRDPHYHIRLGEYARIEPKRWAAYDHYIDLVARNGRPTEMHGIAELLAAHAADCIDAAQAQHIIEHANAVADGIAAHGRNVERWLRSHGITLTWL</sequence>